<proteinExistence type="predicted"/>
<protein>
    <recommendedName>
        <fullName evidence="3">Mos1 transposase HTH domain-containing protein</fullName>
    </recommendedName>
</protein>
<evidence type="ECO:0000313" key="2">
    <source>
        <dbReference type="Proteomes" id="UP000053097"/>
    </source>
</evidence>
<dbReference type="GO" id="GO:0003676">
    <property type="term" value="F:nucleic acid binding"/>
    <property type="evidence" value="ECO:0007669"/>
    <property type="project" value="InterPro"/>
</dbReference>
<dbReference type="PANTHER" id="PTHR46060:SF1">
    <property type="entry name" value="MARINER MOS1 TRANSPOSASE-LIKE PROTEIN"/>
    <property type="match status" value="1"/>
</dbReference>
<dbReference type="InterPro" id="IPR036397">
    <property type="entry name" value="RNaseH_sf"/>
</dbReference>
<gene>
    <name evidence="1" type="ORF">X777_10890</name>
</gene>
<dbReference type="PANTHER" id="PTHR46060">
    <property type="entry name" value="MARINER MOS1 TRANSPOSASE-LIKE PROTEIN"/>
    <property type="match status" value="1"/>
</dbReference>
<evidence type="ECO:0008006" key="3">
    <source>
        <dbReference type="Google" id="ProtNLM"/>
    </source>
</evidence>
<dbReference type="STRING" id="2015173.A0A026W4D1"/>
<name>A0A026W4D1_OOCBI</name>
<sequence>MLRRAYRNDTLSSAQVFRWHKAFKNGREDVEDKHRSGRPLTSKFDENMSKVRSVLAKDRRLTVRMIAYEVEMSKDSVHRILTNVLCMRKICAKMVPKNLSNEQKENRLKTFLYFHTRPTDMALCNFLFPKIKQQLKGHHYGTLENVQKAATQVLNNLTEQDFQNCYQEWQNRWGRCVHSQGAYFEGDDIKL</sequence>
<dbReference type="EMBL" id="KK107434">
    <property type="protein sequence ID" value="EZA50873.1"/>
    <property type="molecule type" value="Genomic_DNA"/>
</dbReference>
<keyword evidence="2" id="KW-1185">Reference proteome</keyword>
<dbReference type="InterPro" id="IPR052709">
    <property type="entry name" value="Transposase-MT_Hybrid"/>
</dbReference>
<reference evidence="1 2" key="1">
    <citation type="journal article" date="2014" name="Curr. Biol.">
        <title>The genome of the clonal raider ant Cerapachys biroi.</title>
        <authorList>
            <person name="Oxley P.R."/>
            <person name="Ji L."/>
            <person name="Fetter-Pruneda I."/>
            <person name="McKenzie S.K."/>
            <person name="Li C."/>
            <person name="Hu H."/>
            <person name="Zhang G."/>
            <person name="Kronauer D.J."/>
        </authorList>
    </citation>
    <scope>NUCLEOTIDE SEQUENCE [LARGE SCALE GENOMIC DNA]</scope>
</reference>
<evidence type="ECO:0000313" key="1">
    <source>
        <dbReference type="EMBL" id="EZA50873.1"/>
    </source>
</evidence>
<organism evidence="1 2">
    <name type="scientific">Ooceraea biroi</name>
    <name type="common">Clonal raider ant</name>
    <name type="synonym">Cerapachys biroi</name>
    <dbReference type="NCBI Taxonomy" id="2015173"/>
    <lineage>
        <taxon>Eukaryota</taxon>
        <taxon>Metazoa</taxon>
        <taxon>Ecdysozoa</taxon>
        <taxon>Arthropoda</taxon>
        <taxon>Hexapoda</taxon>
        <taxon>Insecta</taxon>
        <taxon>Pterygota</taxon>
        <taxon>Neoptera</taxon>
        <taxon>Endopterygota</taxon>
        <taxon>Hymenoptera</taxon>
        <taxon>Apocrita</taxon>
        <taxon>Aculeata</taxon>
        <taxon>Formicoidea</taxon>
        <taxon>Formicidae</taxon>
        <taxon>Dorylinae</taxon>
        <taxon>Ooceraea</taxon>
    </lineage>
</organism>
<dbReference type="OrthoDB" id="9974365at2759"/>
<accession>A0A026W4D1</accession>
<dbReference type="Gene3D" id="3.30.420.10">
    <property type="entry name" value="Ribonuclease H-like superfamily/Ribonuclease H"/>
    <property type="match status" value="1"/>
</dbReference>
<dbReference type="Proteomes" id="UP000053097">
    <property type="component" value="Unassembled WGS sequence"/>
</dbReference>
<dbReference type="AlphaFoldDB" id="A0A026W4D1"/>